<evidence type="ECO:0000313" key="2">
    <source>
        <dbReference type="Proteomes" id="UP001234297"/>
    </source>
</evidence>
<name>A0ACC2MRD5_PERAE</name>
<protein>
    <submittedName>
        <fullName evidence="1">Uncharacterized protein</fullName>
    </submittedName>
</protein>
<keyword evidence="2" id="KW-1185">Reference proteome</keyword>
<comment type="caution">
    <text evidence="1">The sequence shown here is derived from an EMBL/GenBank/DDBJ whole genome shotgun (WGS) entry which is preliminary data.</text>
</comment>
<sequence>MLGKRSRPSIRRVPETIIPGDRMAFSDPISSPTSPVESKNRSSNGWRNRDLGGVGLAIVAALDKSSTEIGAKLIVGSLSLSKSDPIPIGLRKNSYKSRGGFDELRCSESYTFVTSHVSNKTTITRVGCDGREGGGGGGEFHGSEFDRRLRNFGMFFASPPGFIDEIPATHKADFLSSCYLCRKKLHGKDIYMYRGEKAFCSTECRNRQIVSDERKEKCGSEASKTSDSSLYYDSGRLFSPGVVAA</sequence>
<gene>
    <name evidence="1" type="ORF">MRB53_001345</name>
</gene>
<dbReference type="Proteomes" id="UP001234297">
    <property type="component" value="Chromosome 1"/>
</dbReference>
<accession>A0ACC2MRD5</accession>
<evidence type="ECO:0000313" key="1">
    <source>
        <dbReference type="EMBL" id="KAJ8648322.1"/>
    </source>
</evidence>
<proteinExistence type="predicted"/>
<organism evidence="1 2">
    <name type="scientific">Persea americana</name>
    <name type="common">Avocado</name>
    <dbReference type="NCBI Taxonomy" id="3435"/>
    <lineage>
        <taxon>Eukaryota</taxon>
        <taxon>Viridiplantae</taxon>
        <taxon>Streptophyta</taxon>
        <taxon>Embryophyta</taxon>
        <taxon>Tracheophyta</taxon>
        <taxon>Spermatophyta</taxon>
        <taxon>Magnoliopsida</taxon>
        <taxon>Magnoliidae</taxon>
        <taxon>Laurales</taxon>
        <taxon>Lauraceae</taxon>
        <taxon>Persea</taxon>
    </lineage>
</organism>
<dbReference type="EMBL" id="CM056809">
    <property type="protein sequence ID" value="KAJ8648322.1"/>
    <property type="molecule type" value="Genomic_DNA"/>
</dbReference>
<reference evidence="1 2" key="1">
    <citation type="journal article" date="2022" name="Hortic Res">
        <title>A haplotype resolved chromosomal level avocado genome allows analysis of novel avocado genes.</title>
        <authorList>
            <person name="Nath O."/>
            <person name="Fletcher S.J."/>
            <person name="Hayward A."/>
            <person name="Shaw L.M."/>
            <person name="Masouleh A.K."/>
            <person name="Furtado A."/>
            <person name="Henry R.J."/>
            <person name="Mitter N."/>
        </authorList>
    </citation>
    <scope>NUCLEOTIDE SEQUENCE [LARGE SCALE GENOMIC DNA]</scope>
    <source>
        <strain evidence="2">cv. Hass</strain>
    </source>
</reference>